<comment type="caution">
    <text evidence="2">The sequence shown here is derived from an EMBL/GenBank/DDBJ whole genome shotgun (WGS) entry which is preliminary data.</text>
</comment>
<gene>
    <name evidence="2" type="ORF">C7H79_15955</name>
</gene>
<evidence type="ECO:0000256" key="1">
    <source>
        <dbReference type="SAM" id="Phobius"/>
    </source>
</evidence>
<protein>
    <submittedName>
        <fullName evidence="2">Uncharacterized protein</fullName>
    </submittedName>
</protein>
<keyword evidence="1" id="KW-1133">Transmembrane helix</keyword>
<name>A0A2P7NRD6_9PROT</name>
<keyword evidence="3" id="KW-1185">Reference proteome</keyword>
<dbReference type="AlphaFoldDB" id="A0A2P7NRD6"/>
<reference evidence="2 3" key="1">
    <citation type="submission" date="2018-03" db="EMBL/GenBank/DDBJ databases">
        <title>Draft genome of Nitrosomonas supralitoralis APG5.</title>
        <authorList>
            <person name="Urakawa H."/>
            <person name="Lopez J.V."/>
        </authorList>
    </citation>
    <scope>NUCLEOTIDE SEQUENCE [LARGE SCALE GENOMIC DNA]</scope>
    <source>
        <strain evidence="2 3">APG5</strain>
    </source>
</reference>
<feature type="transmembrane region" description="Helical" evidence="1">
    <location>
        <begin position="12"/>
        <end position="32"/>
    </location>
</feature>
<organism evidence="2 3">
    <name type="scientific">Nitrosomonas supralitoralis</name>
    <dbReference type="NCBI Taxonomy" id="2116706"/>
    <lineage>
        <taxon>Bacteria</taxon>
        <taxon>Pseudomonadati</taxon>
        <taxon>Pseudomonadota</taxon>
        <taxon>Betaproteobacteria</taxon>
        <taxon>Nitrosomonadales</taxon>
        <taxon>Nitrosomonadaceae</taxon>
        <taxon>Nitrosomonas</taxon>
    </lineage>
</organism>
<accession>A0A2P7NRD6</accession>
<dbReference type="EMBL" id="PXXU01000088">
    <property type="protein sequence ID" value="PSJ15997.1"/>
    <property type="molecule type" value="Genomic_DNA"/>
</dbReference>
<keyword evidence="1" id="KW-0472">Membrane</keyword>
<sequence>MNKTRIQLIENYSPLLLTIALIMILIFSYYFIDSFKSFIHSARQALISDDPERTTRYFS</sequence>
<evidence type="ECO:0000313" key="2">
    <source>
        <dbReference type="EMBL" id="PSJ15997.1"/>
    </source>
</evidence>
<dbReference type="Proteomes" id="UP000241912">
    <property type="component" value="Unassembled WGS sequence"/>
</dbReference>
<evidence type="ECO:0000313" key="3">
    <source>
        <dbReference type="Proteomes" id="UP000241912"/>
    </source>
</evidence>
<proteinExistence type="predicted"/>
<keyword evidence="1" id="KW-0812">Transmembrane</keyword>